<evidence type="ECO:0000259" key="5">
    <source>
        <dbReference type="Pfam" id="PF01494"/>
    </source>
</evidence>
<keyword evidence="2" id="KW-0274">FAD</keyword>
<evidence type="ECO:0000256" key="4">
    <source>
        <dbReference type="ARBA" id="ARBA00023033"/>
    </source>
</evidence>
<comment type="caution">
    <text evidence="6">The sequence shown here is derived from an EMBL/GenBank/DDBJ whole genome shotgun (WGS) entry which is preliminary data.</text>
</comment>
<proteinExistence type="predicted"/>
<dbReference type="GO" id="GO:0071949">
    <property type="term" value="F:FAD binding"/>
    <property type="evidence" value="ECO:0007669"/>
    <property type="project" value="InterPro"/>
</dbReference>
<dbReference type="SUPFAM" id="SSF51905">
    <property type="entry name" value="FAD/NAD(P)-binding domain"/>
    <property type="match status" value="1"/>
</dbReference>
<evidence type="ECO:0000256" key="3">
    <source>
        <dbReference type="ARBA" id="ARBA00023002"/>
    </source>
</evidence>
<evidence type="ECO:0000256" key="1">
    <source>
        <dbReference type="ARBA" id="ARBA00022630"/>
    </source>
</evidence>
<dbReference type="AlphaFoldDB" id="A0A9W5EL74"/>
<dbReference type="PANTHER" id="PTHR47178">
    <property type="entry name" value="MONOOXYGENASE, FAD-BINDING"/>
    <property type="match status" value="1"/>
</dbReference>
<evidence type="ECO:0000313" key="7">
    <source>
        <dbReference type="Proteomes" id="UP001141992"/>
    </source>
</evidence>
<dbReference type="InterPro" id="IPR002938">
    <property type="entry name" value="FAD-bd"/>
</dbReference>
<dbReference type="Pfam" id="PF13450">
    <property type="entry name" value="NAD_binding_8"/>
    <property type="match status" value="1"/>
</dbReference>
<dbReference type="PRINTS" id="PR00420">
    <property type="entry name" value="RNGMNOXGNASE"/>
</dbReference>
<evidence type="ECO:0000313" key="6">
    <source>
        <dbReference type="EMBL" id="MCZ8403260.1"/>
    </source>
</evidence>
<keyword evidence="3" id="KW-0560">Oxidoreductase</keyword>
<dbReference type="Gene3D" id="3.50.50.60">
    <property type="entry name" value="FAD/NAD(P)-binding domain"/>
    <property type="match status" value="1"/>
</dbReference>
<name>A0A9W5EL74_ALCXX</name>
<feature type="domain" description="FAD-binding" evidence="5">
    <location>
        <begin position="317"/>
        <end position="387"/>
    </location>
</feature>
<gene>
    <name evidence="6" type="ORF">O9570_17535</name>
</gene>
<reference evidence="6" key="1">
    <citation type="submission" date="2022-12" db="EMBL/GenBank/DDBJ databases">
        <authorList>
            <person name="Voronina O.L."/>
            <person name="Kunda M.S."/>
            <person name="Ryzhova N."/>
            <person name="Aksenova E.I."/>
        </authorList>
    </citation>
    <scope>NUCLEOTIDE SEQUENCE</scope>
    <source>
        <strain evidence="6">SCCH136:Ach223948</strain>
    </source>
</reference>
<dbReference type="RefSeq" id="WP_054437637.1">
    <property type="nucleotide sequence ID" value="NZ_CYTI01000003.1"/>
</dbReference>
<accession>A0A9W5EL74</accession>
<dbReference type="PANTHER" id="PTHR47178:SF5">
    <property type="entry name" value="FAD-BINDING DOMAIN-CONTAINING PROTEIN"/>
    <property type="match status" value="1"/>
</dbReference>
<dbReference type="InterPro" id="IPR036188">
    <property type="entry name" value="FAD/NAD-bd_sf"/>
</dbReference>
<keyword evidence="4 6" id="KW-0503">Monooxygenase</keyword>
<dbReference type="GO" id="GO:0004497">
    <property type="term" value="F:monooxygenase activity"/>
    <property type="evidence" value="ECO:0007669"/>
    <property type="project" value="UniProtKB-KW"/>
</dbReference>
<dbReference type="Pfam" id="PF01494">
    <property type="entry name" value="FAD_binding_3"/>
    <property type="match status" value="1"/>
</dbReference>
<sequence>MQNLHVSIIGAGLGGLCLAQGLARAGIDFDVYERDARTDSRVQGYRLRIDASGQAALAHCLPPDLYALFQHSCSTHDRPGAMLDAQLRPLPQRASATWRLDDADIPPDRSAHRQTLREILLAGLDGRVHFGHGCAGMDDGGPRLEGIRARPGTLVVAADGVHSALRRQHLPQAAPEDSGTVTIFGMAPAGSLAPDGLPPDLRDGAGVVFGAGYALVLDAMKLAALPALAQRLAPACALTAVPGYQYWAIIGERRAVLGADDAVISASQRDDTATGARWQQAAQRLLAPVHPALAAMVAASDPRGIALKTVYQAPPLPQWTQAGLTFLGDAVHAMSPAGGLGANTALADAQSLAARLARVCKGLPLGQALRDYEADLRWRGDRAVQQSAEAAARITGRGRRKPR</sequence>
<dbReference type="EMBL" id="JAPZVI010000013">
    <property type="protein sequence ID" value="MCZ8403260.1"/>
    <property type="molecule type" value="Genomic_DNA"/>
</dbReference>
<evidence type="ECO:0000256" key="2">
    <source>
        <dbReference type="ARBA" id="ARBA00022827"/>
    </source>
</evidence>
<organism evidence="6 7">
    <name type="scientific">Alcaligenes xylosoxydans xylosoxydans</name>
    <name type="common">Achromobacter xylosoxidans</name>
    <dbReference type="NCBI Taxonomy" id="85698"/>
    <lineage>
        <taxon>Bacteria</taxon>
        <taxon>Pseudomonadati</taxon>
        <taxon>Pseudomonadota</taxon>
        <taxon>Betaproteobacteria</taxon>
        <taxon>Burkholderiales</taxon>
        <taxon>Alcaligenaceae</taxon>
        <taxon>Achromobacter</taxon>
    </lineage>
</organism>
<protein>
    <submittedName>
        <fullName evidence="6">FAD-dependent monooxygenase</fullName>
    </submittedName>
</protein>
<dbReference type="Proteomes" id="UP001141992">
    <property type="component" value="Unassembled WGS sequence"/>
</dbReference>
<keyword evidence="1" id="KW-0285">Flavoprotein</keyword>